<dbReference type="PANTHER" id="PTHR10134">
    <property type="entry name" value="CYTOCHROME B-C1 COMPLEX SUBUNIT RIESKE, MITOCHONDRIAL"/>
    <property type="match status" value="1"/>
</dbReference>
<dbReference type="PRINTS" id="PR00162">
    <property type="entry name" value="RIESKE"/>
</dbReference>
<proteinExistence type="predicted"/>
<dbReference type="Gene3D" id="2.102.10.10">
    <property type="entry name" value="Rieske [2Fe-2S] iron-sulphur domain"/>
    <property type="match status" value="1"/>
</dbReference>
<evidence type="ECO:0000256" key="2">
    <source>
        <dbReference type="ARBA" id="ARBA00022723"/>
    </source>
</evidence>
<dbReference type="PROSITE" id="PS51296">
    <property type="entry name" value="RIESKE"/>
    <property type="match status" value="1"/>
</dbReference>
<feature type="non-terminal residue" evidence="8">
    <location>
        <position position="1"/>
    </location>
</feature>
<comment type="caution">
    <text evidence="8">The sequence shown here is derived from an EMBL/GenBank/DDBJ whole genome shotgun (WGS) entry which is preliminary data.</text>
</comment>
<protein>
    <recommendedName>
        <fullName evidence="7">Rieske domain-containing protein</fullName>
    </recommendedName>
</protein>
<dbReference type="GO" id="GO:0016020">
    <property type="term" value="C:membrane"/>
    <property type="evidence" value="ECO:0007669"/>
    <property type="project" value="InterPro"/>
</dbReference>
<keyword evidence="3" id="KW-0408">Iron</keyword>
<name>X1DIU2_9ZZZZ</name>
<keyword evidence="5" id="KW-1015">Disulfide bond</keyword>
<evidence type="ECO:0000256" key="3">
    <source>
        <dbReference type="ARBA" id="ARBA00023004"/>
    </source>
</evidence>
<keyword evidence="2" id="KW-0479">Metal-binding</keyword>
<gene>
    <name evidence="8" type="ORF">S01H4_62713</name>
</gene>
<dbReference type="GO" id="GO:0051537">
    <property type="term" value="F:2 iron, 2 sulfur cluster binding"/>
    <property type="evidence" value="ECO:0007669"/>
    <property type="project" value="UniProtKB-KW"/>
</dbReference>
<dbReference type="InterPro" id="IPR014349">
    <property type="entry name" value="Rieske_Fe-S_prot"/>
</dbReference>
<dbReference type="InterPro" id="IPR036922">
    <property type="entry name" value="Rieske_2Fe-2S_sf"/>
</dbReference>
<dbReference type="InterPro" id="IPR005805">
    <property type="entry name" value="Rieske_Fe-S_prot_C"/>
</dbReference>
<dbReference type="AlphaFoldDB" id="X1DIU2"/>
<dbReference type="SUPFAM" id="SSF50022">
    <property type="entry name" value="ISP domain"/>
    <property type="match status" value="1"/>
</dbReference>
<evidence type="ECO:0000256" key="1">
    <source>
        <dbReference type="ARBA" id="ARBA00022714"/>
    </source>
</evidence>
<reference evidence="8" key="1">
    <citation type="journal article" date="2014" name="Front. Microbiol.">
        <title>High frequency of phylogenetically diverse reductive dehalogenase-homologous genes in deep subseafloor sedimentary metagenomes.</title>
        <authorList>
            <person name="Kawai M."/>
            <person name="Futagami T."/>
            <person name="Toyoda A."/>
            <person name="Takaki Y."/>
            <person name="Nishi S."/>
            <person name="Hori S."/>
            <person name="Arai W."/>
            <person name="Tsubouchi T."/>
            <person name="Morono Y."/>
            <person name="Uchiyama I."/>
            <person name="Ito T."/>
            <person name="Fujiyama A."/>
            <person name="Inagaki F."/>
            <person name="Takami H."/>
        </authorList>
    </citation>
    <scope>NUCLEOTIDE SEQUENCE</scope>
    <source>
        <strain evidence="8">Expedition CK06-06</strain>
    </source>
</reference>
<sequence length="109" mass="12359">DQVILPFADFRDMEPNSVKTFLWGTKPGILKKEDDGSYLAFVGVCTHLDCNVSYLADQRKFFCACHDGWYDENGRNIGGPPPRPLRRLVISIEGEDLIIKREGGERVED</sequence>
<dbReference type="Pfam" id="PF00355">
    <property type="entry name" value="Rieske"/>
    <property type="match status" value="1"/>
</dbReference>
<dbReference type="CDD" id="cd03467">
    <property type="entry name" value="Rieske"/>
    <property type="match status" value="1"/>
</dbReference>
<organism evidence="8">
    <name type="scientific">marine sediment metagenome</name>
    <dbReference type="NCBI Taxonomy" id="412755"/>
    <lineage>
        <taxon>unclassified sequences</taxon>
        <taxon>metagenomes</taxon>
        <taxon>ecological metagenomes</taxon>
    </lineage>
</organism>
<evidence type="ECO:0000256" key="5">
    <source>
        <dbReference type="ARBA" id="ARBA00023157"/>
    </source>
</evidence>
<keyword evidence="1" id="KW-0001">2Fe-2S</keyword>
<dbReference type="InterPro" id="IPR017941">
    <property type="entry name" value="Rieske_2Fe-2S"/>
</dbReference>
<comment type="cofactor">
    <cofactor evidence="6">
        <name>[2Fe-2S] cluster</name>
        <dbReference type="ChEBI" id="CHEBI:190135"/>
    </cofactor>
</comment>
<dbReference type="GO" id="GO:0046872">
    <property type="term" value="F:metal ion binding"/>
    <property type="evidence" value="ECO:0007669"/>
    <property type="project" value="UniProtKB-KW"/>
</dbReference>
<accession>X1DIU2</accession>
<dbReference type="EMBL" id="BART01037504">
    <property type="protein sequence ID" value="GAH08205.1"/>
    <property type="molecule type" value="Genomic_DNA"/>
</dbReference>
<feature type="domain" description="Rieske" evidence="7">
    <location>
        <begin position="5"/>
        <end position="99"/>
    </location>
</feature>
<evidence type="ECO:0000313" key="8">
    <source>
        <dbReference type="EMBL" id="GAH08205.1"/>
    </source>
</evidence>
<evidence type="ECO:0000256" key="4">
    <source>
        <dbReference type="ARBA" id="ARBA00023014"/>
    </source>
</evidence>
<evidence type="ECO:0000256" key="6">
    <source>
        <dbReference type="ARBA" id="ARBA00034078"/>
    </source>
</evidence>
<evidence type="ECO:0000259" key="7">
    <source>
        <dbReference type="PROSITE" id="PS51296"/>
    </source>
</evidence>
<keyword evidence="4" id="KW-0411">Iron-sulfur</keyword>